<evidence type="ECO:0000256" key="4">
    <source>
        <dbReference type="ARBA" id="ARBA00023125"/>
    </source>
</evidence>
<protein>
    <submittedName>
        <fullName evidence="10">Transcriptional activator protein CopR</fullName>
    </submittedName>
</protein>
<dbReference type="InterPro" id="IPR036388">
    <property type="entry name" value="WH-like_DNA-bd_sf"/>
</dbReference>
<comment type="caution">
    <text evidence="10">The sequence shown here is derived from an EMBL/GenBank/DDBJ whole genome shotgun (WGS) entry which is preliminary data.</text>
</comment>
<evidence type="ECO:0000256" key="5">
    <source>
        <dbReference type="ARBA" id="ARBA00023163"/>
    </source>
</evidence>
<keyword evidence="5" id="KW-0804">Transcription</keyword>
<dbReference type="Gene3D" id="6.10.250.690">
    <property type="match status" value="1"/>
</dbReference>
<dbReference type="PROSITE" id="PS50110">
    <property type="entry name" value="RESPONSE_REGULATORY"/>
    <property type="match status" value="1"/>
</dbReference>
<reference evidence="10 11" key="1">
    <citation type="submission" date="2024-02" db="EMBL/GenBank/DDBJ databases">
        <title>Rubritalea halochordaticola NBRC 107102.</title>
        <authorList>
            <person name="Ichikawa N."/>
            <person name="Katano-Makiyama Y."/>
            <person name="Hidaka K."/>
        </authorList>
    </citation>
    <scope>NUCLEOTIDE SEQUENCE [LARGE SCALE GENOMIC DNA]</scope>
    <source>
        <strain evidence="10 11">NBRC 107102</strain>
    </source>
</reference>
<name>A0ABP9V3L6_9BACT</name>
<feature type="DNA-binding region" description="OmpR/PhoB-type" evidence="7">
    <location>
        <begin position="107"/>
        <end position="204"/>
    </location>
</feature>
<evidence type="ECO:0000256" key="7">
    <source>
        <dbReference type="PROSITE-ProRule" id="PRU01091"/>
    </source>
</evidence>
<evidence type="ECO:0000259" key="8">
    <source>
        <dbReference type="PROSITE" id="PS50110"/>
    </source>
</evidence>
<evidence type="ECO:0000256" key="6">
    <source>
        <dbReference type="PROSITE-ProRule" id="PRU00169"/>
    </source>
</evidence>
<gene>
    <name evidence="10" type="primary">copR</name>
    <name evidence="10" type="ORF">Rhal01_02800</name>
</gene>
<evidence type="ECO:0000313" key="10">
    <source>
        <dbReference type="EMBL" id="GAA5496615.1"/>
    </source>
</evidence>
<dbReference type="Pfam" id="PF00486">
    <property type="entry name" value="Trans_reg_C"/>
    <property type="match status" value="1"/>
</dbReference>
<dbReference type="SMART" id="SM00862">
    <property type="entry name" value="Trans_reg_C"/>
    <property type="match status" value="1"/>
</dbReference>
<dbReference type="PANTHER" id="PTHR48111:SF22">
    <property type="entry name" value="REGULATOR OF RPOS"/>
    <property type="match status" value="1"/>
</dbReference>
<keyword evidence="4 7" id="KW-0238">DNA-binding</keyword>
<keyword evidence="3" id="KW-0805">Transcription regulation</keyword>
<evidence type="ECO:0000256" key="2">
    <source>
        <dbReference type="ARBA" id="ARBA00023012"/>
    </source>
</evidence>
<feature type="modified residue" description="4-aspartylphosphate" evidence="6">
    <location>
        <position position="34"/>
    </location>
</feature>
<dbReference type="InterPro" id="IPR001789">
    <property type="entry name" value="Sig_transdc_resp-reg_receiver"/>
</dbReference>
<dbReference type="Gene3D" id="3.40.50.2300">
    <property type="match status" value="1"/>
</dbReference>
<accession>A0ABP9V3L6</accession>
<proteinExistence type="predicted"/>
<dbReference type="PROSITE" id="PS51755">
    <property type="entry name" value="OMPR_PHOB"/>
    <property type="match status" value="1"/>
</dbReference>
<dbReference type="InterPro" id="IPR001867">
    <property type="entry name" value="OmpR/PhoB-type_DNA-bd"/>
</dbReference>
<keyword evidence="2" id="KW-0902">Two-component regulatory system</keyword>
<dbReference type="InterPro" id="IPR011006">
    <property type="entry name" value="CheY-like_superfamily"/>
</dbReference>
<keyword evidence="1 6" id="KW-0597">Phosphoprotein</keyword>
<dbReference type="InterPro" id="IPR039420">
    <property type="entry name" value="WalR-like"/>
</dbReference>
<feature type="domain" description="OmpR/PhoB-type" evidence="9">
    <location>
        <begin position="107"/>
        <end position="204"/>
    </location>
</feature>
<keyword evidence="11" id="KW-1185">Reference proteome</keyword>
<dbReference type="Pfam" id="PF00072">
    <property type="entry name" value="Response_reg"/>
    <property type="match status" value="1"/>
</dbReference>
<evidence type="ECO:0000313" key="11">
    <source>
        <dbReference type="Proteomes" id="UP001424741"/>
    </source>
</evidence>
<organism evidence="10 11">
    <name type="scientific">Rubritalea halochordaticola</name>
    <dbReference type="NCBI Taxonomy" id="714537"/>
    <lineage>
        <taxon>Bacteria</taxon>
        <taxon>Pseudomonadati</taxon>
        <taxon>Verrucomicrobiota</taxon>
        <taxon>Verrucomicrobiia</taxon>
        <taxon>Verrucomicrobiales</taxon>
        <taxon>Rubritaleaceae</taxon>
        <taxon>Rubritalea</taxon>
    </lineage>
</organism>
<dbReference type="Gene3D" id="1.10.10.10">
    <property type="entry name" value="Winged helix-like DNA-binding domain superfamily/Winged helix DNA-binding domain"/>
    <property type="match status" value="1"/>
</dbReference>
<dbReference type="Proteomes" id="UP001424741">
    <property type="component" value="Unassembled WGS sequence"/>
</dbReference>
<evidence type="ECO:0000256" key="1">
    <source>
        <dbReference type="ARBA" id="ARBA00022553"/>
    </source>
</evidence>
<dbReference type="PANTHER" id="PTHR48111">
    <property type="entry name" value="REGULATOR OF RPOS"/>
    <property type="match status" value="1"/>
</dbReference>
<dbReference type="EMBL" id="BAABRL010000009">
    <property type="protein sequence ID" value="GAA5496615.1"/>
    <property type="molecule type" value="Genomic_DNA"/>
</dbReference>
<dbReference type="SMART" id="SM00448">
    <property type="entry name" value="REC"/>
    <property type="match status" value="1"/>
</dbReference>
<dbReference type="CDD" id="cd00383">
    <property type="entry name" value="trans_reg_C"/>
    <property type="match status" value="1"/>
</dbReference>
<feature type="domain" description="Response regulatory" evidence="8">
    <location>
        <begin position="1"/>
        <end position="99"/>
    </location>
</feature>
<dbReference type="SUPFAM" id="SSF52172">
    <property type="entry name" value="CheY-like"/>
    <property type="match status" value="1"/>
</dbReference>
<evidence type="ECO:0000259" key="9">
    <source>
        <dbReference type="PROSITE" id="PS51755"/>
    </source>
</evidence>
<sequence>MALKNQGYAVDCAADGEDGLWYIESHRYDVILLDIMMPKIDGLEVLSRIRKADDDTHVLLLTAKDAVSDKVAGLRAGADDYLIKPFDLEELMARVEALARRACGKKSPVIRIGELEMDLTAKKVSVHGQELHLTSREYLVLEYLVRRQGEVVTRSEIEENVYDENADLMSNVVNSTISLLRKKLQEGGAGQMIQTRRGLGYCIE</sequence>
<evidence type="ECO:0000256" key="3">
    <source>
        <dbReference type="ARBA" id="ARBA00023015"/>
    </source>
</evidence>